<name>A0A9W4SYE3_9GLOM</name>
<dbReference type="InterPro" id="IPR001841">
    <property type="entry name" value="Znf_RING"/>
</dbReference>
<evidence type="ECO:0000313" key="5">
    <source>
        <dbReference type="Proteomes" id="UP001153678"/>
    </source>
</evidence>
<gene>
    <name evidence="4" type="ORF">FWILDA_LOCUS12299</name>
</gene>
<keyword evidence="5" id="KW-1185">Reference proteome</keyword>
<feature type="compositionally biased region" description="Low complexity" evidence="2">
    <location>
        <begin position="167"/>
        <end position="185"/>
    </location>
</feature>
<proteinExistence type="predicted"/>
<dbReference type="Proteomes" id="UP001153678">
    <property type="component" value="Unassembled WGS sequence"/>
</dbReference>
<keyword evidence="1" id="KW-0479">Metal-binding</keyword>
<protein>
    <submittedName>
        <fullName evidence="4">1461_t:CDS:1</fullName>
    </submittedName>
</protein>
<accession>A0A9W4SYE3</accession>
<reference evidence="4" key="1">
    <citation type="submission" date="2022-08" db="EMBL/GenBank/DDBJ databases">
        <authorList>
            <person name="Kallberg Y."/>
            <person name="Tangrot J."/>
            <person name="Rosling A."/>
        </authorList>
    </citation>
    <scope>NUCLEOTIDE SEQUENCE</scope>
    <source>
        <strain evidence="4">Wild A</strain>
    </source>
</reference>
<comment type="caution">
    <text evidence="4">The sequence shown here is derived from an EMBL/GenBank/DDBJ whole genome shotgun (WGS) entry which is preliminary data.</text>
</comment>
<dbReference type="InterPro" id="IPR013083">
    <property type="entry name" value="Znf_RING/FYVE/PHD"/>
</dbReference>
<dbReference type="SUPFAM" id="SSF57850">
    <property type="entry name" value="RING/U-box"/>
    <property type="match status" value="1"/>
</dbReference>
<keyword evidence="1" id="KW-0862">Zinc</keyword>
<feature type="region of interest" description="Disordered" evidence="2">
    <location>
        <begin position="167"/>
        <end position="198"/>
    </location>
</feature>
<feature type="compositionally biased region" description="Polar residues" evidence="2">
    <location>
        <begin position="186"/>
        <end position="198"/>
    </location>
</feature>
<dbReference type="PROSITE" id="PS50089">
    <property type="entry name" value="ZF_RING_2"/>
    <property type="match status" value="1"/>
</dbReference>
<dbReference type="OrthoDB" id="2449614at2759"/>
<sequence length="323" mass="36916">MFNSQRNNINGQYFSQSTELLNHPNHRTTINNTESTPSTRQNSTSSTNQIARLVRRLVNGNLSRSNTSSSRSQTTRTQVQDASTSTPTSSTHPTVPNSTSASLTESTNSEAFLFHNPWSIPEFTPSYVIRPAFSRSSRPSRPTRHTQSSTPPTNAIREYYNIIPFQNSYSNNNNNPSSRRLSNSSMEQQSPAIISSQTASHNSYNNNFHDPLNYHQYLIQNHTSREAFCLLSNRSSYLNENEVFEDDSFSSERNSNENECEIQQKQQSEECYLCLEPLELRGGRMIINPGCGHLIHMKCYLEYTKYFKQQCTLCKKDFGNWDN</sequence>
<feature type="compositionally biased region" description="Low complexity" evidence="2">
    <location>
        <begin position="63"/>
        <end position="100"/>
    </location>
</feature>
<feature type="region of interest" description="Disordered" evidence="2">
    <location>
        <begin position="133"/>
        <end position="155"/>
    </location>
</feature>
<dbReference type="AlphaFoldDB" id="A0A9W4SYE3"/>
<feature type="domain" description="RING-type" evidence="3">
    <location>
        <begin position="271"/>
        <end position="315"/>
    </location>
</feature>
<evidence type="ECO:0000256" key="2">
    <source>
        <dbReference type="SAM" id="MobiDB-lite"/>
    </source>
</evidence>
<feature type="region of interest" description="Disordered" evidence="2">
    <location>
        <begin position="23"/>
        <end position="104"/>
    </location>
</feature>
<feature type="compositionally biased region" description="Low complexity" evidence="2">
    <location>
        <begin position="134"/>
        <end position="153"/>
    </location>
</feature>
<evidence type="ECO:0000256" key="1">
    <source>
        <dbReference type="PROSITE-ProRule" id="PRU00175"/>
    </source>
</evidence>
<evidence type="ECO:0000259" key="3">
    <source>
        <dbReference type="PROSITE" id="PS50089"/>
    </source>
</evidence>
<dbReference type="EMBL" id="CAMKVN010003901">
    <property type="protein sequence ID" value="CAI2185881.1"/>
    <property type="molecule type" value="Genomic_DNA"/>
</dbReference>
<keyword evidence="1" id="KW-0863">Zinc-finger</keyword>
<dbReference type="Gene3D" id="3.30.40.10">
    <property type="entry name" value="Zinc/RING finger domain, C3HC4 (zinc finger)"/>
    <property type="match status" value="1"/>
</dbReference>
<organism evidence="4 5">
    <name type="scientific">Funneliformis geosporum</name>
    <dbReference type="NCBI Taxonomy" id="1117311"/>
    <lineage>
        <taxon>Eukaryota</taxon>
        <taxon>Fungi</taxon>
        <taxon>Fungi incertae sedis</taxon>
        <taxon>Mucoromycota</taxon>
        <taxon>Glomeromycotina</taxon>
        <taxon>Glomeromycetes</taxon>
        <taxon>Glomerales</taxon>
        <taxon>Glomeraceae</taxon>
        <taxon>Funneliformis</taxon>
    </lineage>
</organism>
<dbReference type="GO" id="GO:0008270">
    <property type="term" value="F:zinc ion binding"/>
    <property type="evidence" value="ECO:0007669"/>
    <property type="project" value="UniProtKB-KW"/>
</dbReference>
<evidence type="ECO:0000313" key="4">
    <source>
        <dbReference type="EMBL" id="CAI2185881.1"/>
    </source>
</evidence>
<feature type="compositionally biased region" description="Low complexity" evidence="2">
    <location>
        <begin position="35"/>
        <end position="49"/>
    </location>
</feature>